<dbReference type="PROSITE" id="PS01124">
    <property type="entry name" value="HTH_ARAC_FAMILY_2"/>
    <property type="match status" value="1"/>
</dbReference>
<dbReference type="InterPro" id="IPR018060">
    <property type="entry name" value="HTH_AraC"/>
</dbReference>
<dbReference type="InterPro" id="IPR009057">
    <property type="entry name" value="Homeodomain-like_sf"/>
</dbReference>
<dbReference type="Pfam" id="PF20240">
    <property type="entry name" value="DUF6597"/>
    <property type="match status" value="1"/>
</dbReference>
<dbReference type="GO" id="GO:0043565">
    <property type="term" value="F:sequence-specific DNA binding"/>
    <property type="evidence" value="ECO:0007669"/>
    <property type="project" value="InterPro"/>
</dbReference>
<dbReference type="OrthoDB" id="323290at2"/>
<name>A0A4R9JZE7_9LEPT</name>
<proteinExistence type="predicted"/>
<reference evidence="5" key="1">
    <citation type="journal article" date="2019" name="PLoS Negl. Trop. Dis.">
        <title>Revisiting the worldwide diversity of Leptospira species in the environment.</title>
        <authorList>
            <person name="Vincent A.T."/>
            <person name="Schiettekatte O."/>
            <person name="Bourhy P."/>
            <person name="Veyrier F.J."/>
            <person name="Picardeau M."/>
        </authorList>
    </citation>
    <scope>NUCLEOTIDE SEQUENCE [LARGE SCALE GENOMIC DNA]</scope>
    <source>
        <strain evidence="5">201702476</strain>
    </source>
</reference>
<evidence type="ECO:0000259" key="4">
    <source>
        <dbReference type="PROSITE" id="PS01124"/>
    </source>
</evidence>
<keyword evidence="2" id="KW-0238">DNA-binding</keyword>
<dbReference type="Pfam" id="PF12833">
    <property type="entry name" value="HTH_18"/>
    <property type="match status" value="1"/>
</dbReference>
<dbReference type="InterPro" id="IPR046532">
    <property type="entry name" value="DUF6597"/>
</dbReference>
<organism evidence="5 6">
    <name type="scientific">Leptospira ognonensis</name>
    <dbReference type="NCBI Taxonomy" id="2484945"/>
    <lineage>
        <taxon>Bacteria</taxon>
        <taxon>Pseudomonadati</taxon>
        <taxon>Spirochaetota</taxon>
        <taxon>Spirochaetia</taxon>
        <taxon>Leptospirales</taxon>
        <taxon>Leptospiraceae</taxon>
        <taxon>Leptospira</taxon>
    </lineage>
</organism>
<dbReference type="RefSeq" id="WP_135624834.1">
    <property type="nucleotide sequence ID" value="NZ_RQGD01000042.1"/>
</dbReference>
<evidence type="ECO:0000256" key="3">
    <source>
        <dbReference type="ARBA" id="ARBA00023163"/>
    </source>
</evidence>
<keyword evidence="3" id="KW-0804">Transcription</keyword>
<dbReference type="SUPFAM" id="SSF46689">
    <property type="entry name" value="Homeodomain-like"/>
    <property type="match status" value="1"/>
</dbReference>
<evidence type="ECO:0000256" key="2">
    <source>
        <dbReference type="ARBA" id="ARBA00023125"/>
    </source>
</evidence>
<protein>
    <submittedName>
        <fullName evidence="5">AraC family transcriptional regulator</fullName>
    </submittedName>
</protein>
<dbReference type="SMART" id="SM00342">
    <property type="entry name" value="HTH_ARAC"/>
    <property type="match status" value="1"/>
</dbReference>
<dbReference type="Proteomes" id="UP000297693">
    <property type="component" value="Unassembled WGS sequence"/>
</dbReference>
<accession>A0A4R9JZE7</accession>
<dbReference type="Gene3D" id="1.10.10.60">
    <property type="entry name" value="Homeodomain-like"/>
    <property type="match status" value="1"/>
</dbReference>
<evidence type="ECO:0000313" key="6">
    <source>
        <dbReference type="Proteomes" id="UP000297693"/>
    </source>
</evidence>
<gene>
    <name evidence="5" type="ORF">EHQ58_15540</name>
</gene>
<keyword evidence="6" id="KW-1185">Reference proteome</keyword>
<dbReference type="AlphaFoldDB" id="A0A4R9JZE7"/>
<feature type="domain" description="HTH araC/xylS-type" evidence="4">
    <location>
        <begin position="155"/>
        <end position="256"/>
    </location>
</feature>
<dbReference type="EMBL" id="RQGD01000042">
    <property type="protein sequence ID" value="TGL56998.1"/>
    <property type="molecule type" value="Genomic_DNA"/>
</dbReference>
<dbReference type="PANTHER" id="PTHR46796">
    <property type="entry name" value="HTH-TYPE TRANSCRIPTIONAL ACTIVATOR RHAS-RELATED"/>
    <property type="match status" value="1"/>
</dbReference>
<dbReference type="GO" id="GO:0003700">
    <property type="term" value="F:DNA-binding transcription factor activity"/>
    <property type="evidence" value="ECO:0007669"/>
    <property type="project" value="InterPro"/>
</dbReference>
<comment type="caution">
    <text evidence="5">The sequence shown here is derived from an EMBL/GenBank/DDBJ whole genome shotgun (WGS) entry which is preliminary data.</text>
</comment>
<evidence type="ECO:0000256" key="1">
    <source>
        <dbReference type="ARBA" id="ARBA00023015"/>
    </source>
</evidence>
<dbReference type="InterPro" id="IPR050204">
    <property type="entry name" value="AraC_XylS_family_regulators"/>
</dbReference>
<keyword evidence="1" id="KW-0805">Transcription regulation</keyword>
<evidence type="ECO:0000313" key="5">
    <source>
        <dbReference type="EMBL" id="TGL56998.1"/>
    </source>
</evidence>
<sequence>MKITQVNISSEQKKLIQSVFIYESDTLEKRKIPFYADGFPGIVFFHSEQPMMITVGSESKVMEQVFVYGQTIVPIEIKLEGPFFFVMLQLVPAVLEEMFGIPVSELTNSCWTIPKSEWNAEPNFHSAIKTFSTVFASDALISFVMKRGKQFRRDSVLHACIEEILEAKGNCEIGKLSKRHGLSERTLQRRFENYVGLSPKQFAKIIRFQSSLQILNRTKDIKLTEIAYEGGYSDQSHFIRHFKTYTKQRPFQFREKI</sequence>
<dbReference type="PANTHER" id="PTHR46796:SF13">
    <property type="entry name" value="HTH-TYPE TRANSCRIPTIONAL ACTIVATOR RHAS"/>
    <property type="match status" value="1"/>
</dbReference>